<organism evidence="4 5">
    <name type="scientific">Desulfurispirillum indicum (strain ATCC BAA-1389 / DSM 22839 / S5)</name>
    <dbReference type="NCBI Taxonomy" id="653733"/>
    <lineage>
        <taxon>Bacteria</taxon>
        <taxon>Pseudomonadati</taxon>
        <taxon>Chrysiogenota</taxon>
        <taxon>Chrysiogenia</taxon>
        <taxon>Chrysiogenales</taxon>
        <taxon>Chrysiogenaceae</taxon>
        <taxon>Desulfurispirillum</taxon>
    </lineage>
</organism>
<dbReference type="InParanoid" id="E6W4L1"/>
<keyword evidence="1 2" id="KW-0129">CBS domain</keyword>
<reference evidence="4 5" key="1">
    <citation type="submission" date="2010-12" db="EMBL/GenBank/DDBJ databases">
        <title>Complete sequence of Desulfurispirillum indicum S5.</title>
        <authorList>
            <consortium name="US DOE Joint Genome Institute"/>
            <person name="Lucas S."/>
            <person name="Copeland A."/>
            <person name="Lapidus A."/>
            <person name="Cheng J.-F."/>
            <person name="Goodwin L."/>
            <person name="Pitluck S."/>
            <person name="Chertkov O."/>
            <person name="Held B."/>
            <person name="Detter J.C."/>
            <person name="Han C."/>
            <person name="Tapia R."/>
            <person name="Land M."/>
            <person name="Hauser L."/>
            <person name="Kyrpides N."/>
            <person name="Ivanova N."/>
            <person name="Mikhailova N."/>
            <person name="Haggblom M."/>
            <person name="Rauschenbach I."/>
            <person name="Bini E."/>
            <person name="Woyke T."/>
        </authorList>
    </citation>
    <scope>NUCLEOTIDE SEQUENCE [LARGE SCALE GENOMIC DNA]</scope>
    <source>
        <strain evidence="5">ATCC BAA-1389 / DSM 22839 / S5</strain>
    </source>
</reference>
<evidence type="ECO:0000256" key="1">
    <source>
        <dbReference type="ARBA" id="ARBA00023122"/>
    </source>
</evidence>
<evidence type="ECO:0000313" key="5">
    <source>
        <dbReference type="Proteomes" id="UP000002572"/>
    </source>
</evidence>
<evidence type="ECO:0000259" key="3">
    <source>
        <dbReference type="PROSITE" id="PS51371"/>
    </source>
</evidence>
<dbReference type="STRING" id="653733.Selin_2368"/>
<dbReference type="InterPro" id="IPR046342">
    <property type="entry name" value="CBS_dom_sf"/>
</dbReference>
<gene>
    <name evidence="4" type="ordered locus">Selin_2368</name>
</gene>
<dbReference type="Proteomes" id="UP000002572">
    <property type="component" value="Chromosome"/>
</dbReference>
<dbReference type="InterPro" id="IPR000644">
    <property type="entry name" value="CBS_dom"/>
</dbReference>
<dbReference type="OrthoDB" id="9790355at2"/>
<feature type="domain" description="CBS" evidence="3">
    <location>
        <begin position="8"/>
        <end position="65"/>
    </location>
</feature>
<dbReference type="InterPro" id="IPR051257">
    <property type="entry name" value="Diverse_CBS-Domain"/>
</dbReference>
<dbReference type="CDD" id="cd04586">
    <property type="entry name" value="CBS_pair_BON_assoc"/>
    <property type="match status" value="1"/>
</dbReference>
<dbReference type="Pfam" id="PF00571">
    <property type="entry name" value="CBS"/>
    <property type="match status" value="2"/>
</dbReference>
<dbReference type="PANTHER" id="PTHR43080">
    <property type="entry name" value="CBS DOMAIN-CONTAINING PROTEIN CBSX3, MITOCHONDRIAL"/>
    <property type="match status" value="1"/>
</dbReference>
<dbReference type="Gene3D" id="3.10.580.10">
    <property type="entry name" value="CBS-domain"/>
    <property type="match status" value="1"/>
</dbReference>
<dbReference type="KEGG" id="din:Selin_2368"/>
<dbReference type="SMART" id="SM00116">
    <property type="entry name" value="CBS"/>
    <property type="match status" value="2"/>
</dbReference>
<feature type="domain" description="CBS" evidence="3">
    <location>
        <begin position="98"/>
        <end position="156"/>
    </location>
</feature>
<keyword evidence="5" id="KW-1185">Reference proteome</keyword>
<dbReference type="EMBL" id="CP002432">
    <property type="protein sequence ID" value="ADU67084.1"/>
    <property type="molecule type" value="Genomic_DNA"/>
</dbReference>
<dbReference type="AlphaFoldDB" id="E6W4L1"/>
<sequence length="159" mass="17317">MTTAKDIMSTSPICVAPDHSIKDTARLFLEKDISGAPVLDASGKLVGIITKKDIIDTIKELKLPRMINLFDAIIYLENTEEYNHELGKISAVQVAEAMTRKVVTVDPQTDIAKVAGILSESHVHMVPVVDEGNRVQGIVSTTDIMRAIAYDNGNKGDNQ</sequence>
<protein>
    <submittedName>
        <fullName evidence="4">CBS domain containing protein</fullName>
    </submittedName>
</protein>
<evidence type="ECO:0000313" key="4">
    <source>
        <dbReference type="EMBL" id="ADU67084.1"/>
    </source>
</evidence>
<name>E6W4L1_DESIS</name>
<dbReference type="SUPFAM" id="SSF54631">
    <property type="entry name" value="CBS-domain pair"/>
    <property type="match status" value="1"/>
</dbReference>
<dbReference type="eggNOG" id="COG0517">
    <property type="taxonomic scope" value="Bacteria"/>
</dbReference>
<dbReference type="PROSITE" id="PS51371">
    <property type="entry name" value="CBS"/>
    <property type="match status" value="2"/>
</dbReference>
<evidence type="ECO:0000256" key="2">
    <source>
        <dbReference type="PROSITE-ProRule" id="PRU00703"/>
    </source>
</evidence>
<dbReference type="PANTHER" id="PTHR43080:SF2">
    <property type="entry name" value="CBS DOMAIN-CONTAINING PROTEIN"/>
    <property type="match status" value="1"/>
</dbReference>
<dbReference type="RefSeq" id="WP_013506957.1">
    <property type="nucleotide sequence ID" value="NC_014836.1"/>
</dbReference>
<proteinExistence type="predicted"/>
<accession>E6W4L1</accession>
<dbReference type="HOGENOM" id="CLU_040681_9_0_0"/>